<dbReference type="Proteomes" id="UP001056455">
    <property type="component" value="Chromosome"/>
</dbReference>
<feature type="signal peptide" evidence="1">
    <location>
        <begin position="1"/>
        <end position="21"/>
    </location>
</feature>
<keyword evidence="3" id="KW-1185">Reference proteome</keyword>
<name>A0ABY4YRC9_9MICO</name>
<gene>
    <name evidence="2" type="ORF">NF556_17140</name>
</gene>
<dbReference type="EMBL" id="CP099489">
    <property type="protein sequence ID" value="USQ79316.1"/>
    <property type="molecule type" value="Genomic_DNA"/>
</dbReference>
<evidence type="ECO:0000256" key="1">
    <source>
        <dbReference type="SAM" id="SignalP"/>
    </source>
</evidence>
<evidence type="ECO:0000313" key="2">
    <source>
        <dbReference type="EMBL" id="USQ79316.1"/>
    </source>
</evidence>
<organism evidence="2 3">
    <name type="scientific">Ornithinimicrobium faecis</name>
    <dbReference type="NCBI Taxonomy" id="2934158"/>
    <lineage>
        <taxon>Bacteria</taxon>
        <taxon>Bacillati</taxon>
        <taxon>Actinomycetota</taxon>
        <taxon>Actinomycetes</taxon>
        <taxon>Micrococcales</taxon>
        <taxon>Ornithinimicrobiaceae</taxon>
        <taxon>Ornithinimicrobium</taxon>
    </lineage>
</organism>
<proteinExistence type="predicted"/>
<sequence>MKWPQRLQSMLAAVLCGGVFAATPWVGGVYAAQAASSAHIEALGSGATPIEQRGFVWLPWGYYTSLGQCEATGAGLVATEPTIVNYRCDYVTSGPNTGLYHLYVREYI</sequence>
<reference evidence="2" key="1">
    <citation type="submission" date="2022-06" db="EMBL/GenBank/DDBJ databases">
        <title>Ornithinimicrobium HY1793.</title>
        <authorList>
            <person name="Huang Y."/>
        </authorList>
    </citation>
    <scope>NUCLEOTIDE SEQUENCE</scope>
    <source>
        <strain evidence="2">HY1793</strain>
    </source>
</reference>
<evidence type="ECO:0000313" key="3">
    <source>
        <dbReference type="Proteomes" id="UP001056455"/>
    </source>
</evidence>
<keyword evidence="1" id="KW-0732">Signal</keyword>
<accession>A0ABY4YRC9</accession>
<protein>
    <submittedName>
        <fullName evidence="2">Uncharacterized protein</fullName>
    </submittedName>
</protein>
<feature type="chain" id="PRO_5047193952" evidence="1">
    <location>
        <begin position="22"/>
        <end position="108"/>
    </location>
</feature>
<dbReference type="RefSeq" id="WP_252592300.1">
    <property type="nucleotide sequence ID" value="NZ_CP099489.1"/>
</dbReference>